<sequence>MGINICSRCCLCQKQNEDDKLFFKHSGCCLDHAKDHKGAITMLALERIPKDGKTWMVSNRWTVWKERTRVFEESTYVILTYQKLRRKYQGDNNKNQIVGLTDLKSHPANCKENHVCDFFMYGEVSKEQVGLMNKIIMNGDIYRAPSLPKDENIKETTFSPEQLKLTQICNDGSELQALTIGHIEARPEELMKRQIKKGIHHPIIEPLLGLWPEMQTLTFCHCGYPVLSKEDKPKEEALAIEHLHLPEGSLP</sequence>
<evidence type="ECO:0000313" key="1">
    <source>
        <dbReference type="EMBL" id="KAG5575131.1"/>
    </source>
</evidence>
<organism evidence="1 2">
    <name type="scientific">Solanum commersonii</name>
    <name type="common">Commerson's wild potato</name>
    <name type="synonym">Commerson's nightshade</name>
    <dbReference type="NCBI Taxonomy" id="4109"/>
    <lineage>
        <taxon>Eukaryota</taxon>
        <taxon>Viridiplantae</taxon>
        <taxon>Streptophyta</taxon>
        <taxon>Embryophyta</taxon>
        <taxon>Tracheophyta</taxon>
        <taxon>Spermatophyta</taxon>
        <taxon>Magnoliopsida</taxon>
        <taxon>eudicotyledons</taxon>
        <taxon>Gunneridae</taxon>
        <taxon>Pentapetalae</taxon>
        <taxon>asterids</taxon>
        <taxon>lamiids</taxon>
        <taxon>Solanales</taxon>
        <taxon>Solanaceae</taxon>
        <taxon>Solanoideae</taxon>
        <taxon>Solaneae</taxon>
        <taxon>Solanum</taxon>
    </lineage>
</organism>
<evidence type="ECO:0000313" key="2">
    <source>
        <dbReference type="Proteomes" id="UP000824120"/>
    </source>
</evidence>
<dbReference type="EMBL" id="JACXVP010000011">
    <property type="protein sequence ID" value="KAG5575131.1"/>
    <property type="molecule type" value="Genomic_DNA"/>
</dbReference>
<name>A0A9J5WH46_SOLCO</name>
<accession>A0A9J5WH46</accession>
<dbReference type="Proteomes" id="UP000824120">
    <property type="component" value="Chromosome 11"/>
</dbReference>
<keyword evidence="2" id="KW-1185">Reference proteome</keyword>
<comment type="caution">
    <text evidence="1">The sequence shown here is derived from an EMBL/GenBank/DDBJ whole genome shotgun (WGS) entry which is preliminary data.</text>
</comment>
<gene>
    <name evidence="1" type="ORF">H5410_055265</name>
</gene>
<reference evidence="1 2" key="1">
    <citation type="submission" date="2020-09" db="EMBL/GenBank/DDBJ databases">
        <title>De no assembly of potato wild relative species, Solanum commersonii.</title>
        <authorList>
            <person name="Cho K."/>
        </authorList>
    </citation>
    <scope>NUCLEOTIDE SEQUENCE [LARGE SCALE GENOMIC DNA]</scope>
    <source>
        <strain evidence="1">LZ3.2</strain>
        <tissue evidence="1">Leaf</tissue>
    </source>
</reference>
<proteinExistence type="predicted"/>
<dbReference type="AlphaFoldDB" id="A0A9J5WH46"/>
<protein>
    <submittedName>
        <fullName evidence="1">Uncharacterized protein</fullName>
    </submittedName>
</protein>